<evidence type="ECO:0000313" key="2">
    <source>
        <dbReference type="EMBL" id="OKO96440.1"/>
    </source>
</evidence>
<gene>
    <name evidence="2" type="ORF">PENSUB_10615</name>
</gene>
<name>A0A1Q5T8A1_9EURO</name>
<proteinExistence type="predicted"/>
<dbReference type="AlphaFoldDB" id="A0A1Q5T8A1"/>
<sequence>MERVNQDAETGPHEEQQTPCLRSREGTWNWHNEQMAPVPGSQDSTPAKRVTRKK</sequence>
<feature type="region of interest" description="Disordered" evidence="1">
    <location>
        <begin position="1"/>
        <end position="54"/>
    </location>
</feature>
<feature type="compositionally biased region" description="Basic and acidic residues" evidence="1">
    <location>
        <begin position="1"/>
        <end position="16"/>
    </location>
</feature>
<dbReference type="Proteomes" id="UP000186955">
    <property type="component" value="Unassembled WGS sequence"/>
</dbReference>
<accession>A0A1Q5T8A1</accession>
<evidence type="ECO:0000256" key="1">
    <source>
        <dbReference type="SAM" id="MobiDB-lite"/>
    </source>
</evidence>
<organism evidence="2 3">
    <name type="scientific">Penicillium subrubescens</name>
    <dbReference type="NCBI Taxonomy" id="1316194"/>
    <lineage>
        <taxon>Eukaryota</taxon>
        <taxon>Fungi</taxon>
        <taxon>Dikarya</taxon>
        <taxon>Ascomycota</taxon>
        <taxon>Pezizomycotina</taxon>
        <taxon>Eurotiomycetes</taxon>
        <taxon>Eurotiomycetidae</taxon>
        <taxon>Eurotiales</taxon>
        <taxon>Aspergillaceae</taxon>
        <taxon>Penicillium</taxon>
    </lineage>
</organism>
<comment type="caution">
    <text evidence="2">The sequence shown here is derived from an EMBL/GenBank/DDBJ whole genome shotgun (WGS) entry which is preliminary data.</text>
</comment>
<keyword evidence="3" id="KW-1185">Reference proteome</keyword>
<protein>
    <submittedName>
        <fullName evidence="2">Uncharacterized protein</fullName>
    </submittedName>
</protein>
<evidence type="ECO:0000313" key="3">
    <source>
        <dbReference type="Proteomes" id="UP000186955"/>
    </source>
</evidence>
<reference evidence="2 3" key="1">
    <citation type="submission" date="2016-10" db="EMBL/GenBank/DDBJ databases">
        <title>Genome sequence of the ascomycete fungus Penicillium subrubescens.</title>
        <authorList>
            <person name="De Vries R.P."/>
            <person name="Peng M."/>
            <person name="Dilokpimol A."/>
            <person name="Hilden K."/>
            <person name="Makela M.R."/>
            <person name="Grigoriev I."/>
            <person name="Riley R."/>
            <person name="Granchi Z."/>
        </authorList>
    </citation>
    <scope>NUCLEOTIDE SEQUENCE [LARGE SCALE GENOMIC DNA]</scope>
    <source>
        <strain evidence="2 3">CBS 132785</strain>
    </source>
</reference>
<dbReference type="EMBL" id="MNBE01000698">
    <property type="protein sequence ID" value="OKO96440.1"/>
    <property type="molecule type" value="Genomic_DNA"/>
</dbReference>